<dbReference type="InterPro" id="IPR036388">
    <property type="entry name" value="WH-like_DNA-bd_sf"/>
</dbReference>
<evidence type="ECO:0000259" key="1">
    <source>
        <dbReference type="SMART" id="SM01043"/>
    </source>
</evidence>
<dbReference type="InterPro" id="IPR005158">
    <property type="entry name" value="BTAD"/>
</dbReference>
<dbReference type="Pfam" id="PF03704">
    <property type="entry name" value="BTAD"/>
    <property type="match status" value="1"/>
</dbReference>
<dbReference type="SUPFAM" id="SSF48452">
    <property type="entry name" value="TPR-like"/>
    <property type="match status" value="1"/>
</dbReference>
<dbReference type="SUPFAM" id="SSF53474">
    <property type="entry name" value="alpha/beta-Hydrolases"/>
    <property type="match status" value="1"/>
</dbReference>
<accession>A0A936YUI3</accession>
<dbReference type="Gene3D" id="3.40.50.1820">
    <property type="entry name" value="alpha/beta hydrolase"/>
    <property type="match status" value="1"/>
</dbReference>
<dbReference type="PANTHER" id="PTHR35807">
    <property type="entry name" value="TRANSCRIPTIONAL REGULATOR REDD-RELATED"/>
    <property type="match status" value="1"/>
</dbReference>
<feature type="domain" description="Bacterial transcriptional activator" evidence="1">
    <location>
        <begin position="101"/>
        <end position="248"/>
    </location>
</feature>
<dbReference type="InterPro" id="IPR051677">
    <property type="entry name" value="AfsR-DnrI-RedD_regulator"/>
</dbReference>
<dbReference type="AlphaFoldDB" id="A0A936YUI3"/>
<keyword evidence="3" id="KW-1185">Reference proteome</keyword>
<dbReference type="EMBL" id="JAEQNE010000001">
    <property type="protein sequence ID" value="MBL0390218.1"/>
    <property type="molecule type" value="Genomic_DNA"/>
</dbReference>
<dbReference type="PRINTS" id="PR00111">
    <property type="entry name" value="ABHYDROLASE"/>
</dbReference>
<dbReference type="PANTHER" id="PTHR35807:SF3">
    <property type="entry name" value="BLL5740 PROTEIN"/>
    <property type="match status" value="1"/>
</dbReference>
<dbReference type="Proteomes" id="UP000599109">
    <property type="component" value="Unassembled WGS sequence"/>
</dbReference>
<dbReference type="InterPro" id="IPR029058">
    <property type="entry name" value="AB_hydrolase_fold"/>
</dbReference>
<evidence type="ECO:0000313" key="2">
    <source>
        <dbReference type="EMBL" id="MBL0390218.1"/>
    </source>
</evidence>
<dbReference type="RefSeq" id="WP_201672784.1">
    <property type="nucleotide sequence ID" value="NZ_JAEQNE010000001.1"/>
</dbReference>
<name>A0A936YUI3_9BURK</name>
<dbReference type="GO" id="GO:0016787">
    <property type="term" value="F:hydrolase activity"/>
    <property type="evidence" value="ECO:0007669"/>
    <property type="project" value="UniProtKB-KW"/>
</dbReference>
<organism evidence="2 3">
    <name type="scientific">Ramlibacter monticola</name>
    <dbReference type="NCBI Taxonomy" id="1926872"/>
    <lineage>
        <taxon>Bacteria</taxon>
        <taxon>Pseudomonadati</taxon>
        <taxon>Pseudomonadota</taxon>
        <taxon>Betaproteobacteria</taxon>
        <taxon>Burkholderiales</taxon>
        <taxon>Comamonadaceae</taxon>
        <taxon>Ramlibacter</taxon>
    </lineage>
</organism>
<keyword evidence="2" id="KW-0378">Hydrolase</keyword>
<sequence length="539" mass="57717">MASASASPLRLQVFGVPSLADGARPVRLALKRGLALLAYLALEGRPLPREHLATLLWPQAEADTARTRLRRLLYQVEDLCGRDLLETREGSATIAPGALVCDAVEFRRMAQQLVGGGTPGLPLAQLHAQVLAACEPLLEGLSFGSEAFDEWAAAQRTEHQHLLARALTRIAELQRAAGALGDAGETLERLLRLDPFCEPAYALRMALCAEAGDAAGVEAQFARCAEALRAEFGCKPSAATEAAYLRCSRQAAAPAPGATDEPPALDVRFAHGPQGTVAYALMGAGSEALVLMSGFVSHMEIACEHPGIRRALAALARRFTVVVFDRRGLGLSERLDATGSVAAAARDVLTILDAAGIERACLFGASEGGPAAIELAATQPQRISGLVLFGAMARGSRDENYPWALRPQDFDRWMQALVDGWGGPAAIETFAPTQARDPATRAWWARMLRHAATPASLRAVLRGLREADVRPLLAQVRQPVLVMHRRGDRAVRLGAGEHLARCIAGARFLPLEGDDHWWWVGDVDTVVREILAFPGAAPR</sequence>
<dbReference type="Gene3D" id="1.10.10.10">
    <property type="entry name" value="Winged helix-like DNA-binding domain superfamily/Winged helix DNA-binding domain"/>
    <property type="match status" value="1"/>
</dbReference>
<evidence type="ECO:0000313" key="3">
    <source>
        <dbReference type="Proteomes" id="UP000599109"/>
    </source>
</evidence>
<dbReference type="InterPro" id="IPR011990">
    <property type="entry name" value="TPR-like_helical_dom_sf"/>
</dbReference>
<proteinExistence type="predicted"/>
<dbReference type="SMART" id="SM01043">
    <property type="entry name" value="BTAD"/>
    <property type="match status" value="1"/>
</dbReference>
<reference evidence="2 3" key="1">
    <citation type="journal article" date="2017" name="Int. J. Syst. Evol. Microbiol.">
        <title>Ramlibacter monticola sp. nov., isolated from forest soil.</title>
        <authorList>
            <person name="Chaudhary D.K."/>
            <person name="Kim J."/>
        </authorList>
    </citation>
    <scope>NUCLEOTIDE SEQUENCE [LARGE SCALE GENOMIC DNA]</scope>
    <source>
        <strain evidence="2 3">KACC 19175</strain>
    </source>
</reference>
<dbReference type="Gene3D" id="1.25.40.10">
    <property type="entry name" value="Tetratricopeptide repeat domain"/>
    <property type="match status" value="1"/>
</dbReference>
<protein>
    <submittedName>
        <fullName evidence="2">Alpha/beta fold hydrolase</fullName>
    </submittedName>
</protein>
<dbReference type="InterPro" id="IPR000073">
    <property type="entry name" value="AB_hydrolase_1"/>
</dbReference>
<comment type="caution">
    <text evidence="2">The sequence shown here is derived from an EMBL/GenBank/DDBJ whole genome shotgun (WGS) entry which is preliminary data.</text>
</comment>
<gene>
    <name evidence="2" type="ORF">JJ685_03605</name>
</gene>
<dbReference type="Pfam" id="PF00561">
    <property type="entry name" value="Abhydrolase_1"/>
    <property type="match status" value="1"/>
</dbReference>